<keyword evidence="4" id="KW-0560">Oxidoreductase</keyword>
<evidence type="ECO:0000259" key="8">
    <source>
        <dbReference type="Pfam" id="PF03460"/>
    </source>
</evidence>
<dbReference type="GO" id="GO:0020037">
    <property type="term" value="F:heme binding"/>
    <property type="evidence" value="ECO:0007669"/>
    <property type="project" value="InterPro"/>
</dbReference>
<dbReference type="SUPFAM" id="SSF56014">
    <property type="entry name" value="Nitrite and sulphite reductase 4Fe-4S domain-like"/>
    <property type="match status" value="2"/>
</dbReference>
<gene>
    <name evidence="9" type="ORF">H9734_01735</name>
</gene>
<feature type="domain" description="Nitrite/Sulfite reductase ferredoxin-like" evidence="8">
    <location>
        <begin position="44"/>
        <end position="108"/>
    </location>
</feature>
<keyword evidence="5" id="KW-0408">Iron</keyword>
<dbReference type="GO" id="GO:0016491">
    <property type="term" value="F:oxidoreductase activity"/>
    <property type="evidence" value="ECO:0007669"/>
    <property type="project" value="UniProtKB-KW"/>
</dbReference>
<evidence type="ECO:0000256" key="3">
    <source>
        <dbReference type="ARBA" id="ARBA00022723"/>
    </source>
</evidence>
<dbReference type="InterPro" id="IPR005117">
    <property type="entry name" value="NiRdtase/SiRdtase_haem-b_fer"/>
</dbReference>
<evidence type="ECO:0000256" key="2">
    <source>
        <dbReference type="ARBA" id="ARBA00022617"/>
    </source>
</evidence>
<dbReference type="Pfam" id="PF01077">
    <property type="entry name" value="NIR_SIR"/>
    <property type="match status" value="1"/>
</dbReference>
<accession>A0A9D1XBP6</accession>
<evidence type="ECO:0000256" key="6">
    <source>
        <dbReference type="ARBA" id="ARBA00023014"/>
    </source>
</evidence>
<name>A0A9D1XBP6_9FIRM</name>
<evidence type="ECO:0000259" key="7">
    <source>
        <dbReference type="Pfam" id="PF01077"/>
    </source>
</evidence>
<evidence type="ECO:0000256" key="4">
    <source>
        <dbReference type="ARBA" id="ARBA00023002"/>
    </source>
</evidence>
<dbReference type="GO" id="GO:0046872">
    <property type="term" value="F:metal ion binding"/>
    <property type="evidence" value="ECO:0007669"/>
    <property type="project" value="UniProtKB-KW"/>
</dbReference>
<dbReference type="Gene3D" id="3.30.413.10">
    <property type="entry name" value="Sulfite Reductase Hemoprotein, domain 1"/>
    <property type="match status" value="2"/>
</dbReference>
<dbReference type="PRINTS" id="PR00397">
    <property type="entry name" value="SIROHAEM"/>
</dbReference>
<comment type="caution">
    <text evidence="9">The sequence shown here is derived from an EMBL/GenBank/DDBJ whole genome shotgun (WGS) entry which is preliminary data.</text>
</comment>
<proteinExistence type="predicted"/>
<evidence type="ECO:0000256" key="1">
    <source>
        <dbReference type="ARBA" id="ARBA00022485"/>
    </source>
</evidence>
<sequence>MISQELKDQFRREIDLYEKNALAFEAGELDRGTFKGISGGFGSYAQRDSRLMLRLRIPGGCLTKELLKFLADEIADKKATLLKLTTCQTVQVHNLSAASAASMMRNALEAGIITRGGGGDNPRNVMASPLSGVEKGETFNVMPYVQTVGDYLLTQIPSLHMPRKLKVGFSNTPANEAHATFRDLGFIAREDGTFSVYCAGGLGPNPLLGVHIVDGADPEEVTLYVSAMIRLFTAYGNYDSRAKARTRYLQKALGEDGIRTHFLEFLAQAREEETPWPIPWEDEYLKEGDGVVSGKRIIEQKQPGLYTVSYHPIGGCLPPEKPAALYETIKDMTDTEVRLSPDGTLYIINLKASEVPAVLAVTDDGAGSLFETSVSCIGASICQHGIQDSQELLRVCVERIRKENFADGVLPKIHISGCPSSCGSHQVSAIGFMGQAKKVDSESKPAFRLFFNGCDTDPGARIGEAGAVLLADRIPEFLAELGRMIQSASATFETWYPEHRQDLADLASRYAC</sequence>
<dbReference type="InterPro" id="IPR006066">
    <property type="entry name" value="NO2/SO3_Rdtase_FeS/sirohaem_BS"/>
</dbReference>
<reference evidence="9" key="1">
    <citation type="journal article" date="2021" name="PeerJ">
        <title>Extensive microbial diversity within the chicken gut microbiome revealed by metagenomics and culture.</title>
        <authorList>
            <person name="Gilroy R."/>
            <person name="Ravi A."/>
            <person name="Getino M."/>
            <person name="Pursley I."/>
            <person name="Horton D.L."/>
            <person name="Alikhan N.F."/>
            <person name="Baker D."/>
            <person name="Gharbi K."/>
            <person name="Hall N."/>
            <person name="Watson M."/>
            <person name="Adriaenssens E.M."/>
            <person name="Foster-Nyarko E."/>
            <person name="Jarju S."/>
            <person name="Secka A."/>
            <person name="Antonio M."/>
            <person name="Oren A."/>
            <person name="Chaudhuri R.R."/>
            <person name="La Ragione R."/>
            <person name="Hildebrand F."/>
            <person name="Pallen M.J."/>
        </authorList>
    </citation>
    <scope>NUCLEOTIDE SEQUENCE</scope>
    <source>
        <strain evidence="9">CHK183-1962</strain>
    </source>
</reference>
<evidence type="ECO:0000313" key="10">
    <source>
        <dbReference type="Proteomes" id="UP000886890"/>
    </source>
</evidence>
<keyword evidence="3" id="KW-0479">Metal-binding</keyword>
<dbReference type="Proteomes" id="UP000886890">
    <property type="component" value="Unassembled WGS sequence"/>
</dbReference>
<evidence type="ECO:0000313" key="9">
    <source>
        <dbReference type="EMBL" id="HIX76309.1"/>
    </source>
</evidence>
<dbReference type="Gene3D" id="3.90.480.10">
    <property type="entry name" value="Sulfite Reductase Hemoprotein,Domain 2"/>
    <property type="match status" value="1"/>
</dbReference>
<protein>
    <submittedName>
        <fullName evidence="9">Nitrite/sulfite reductase</fullName>
    </submittedName>
</protein>
<feature type="domain" description="Nitrite/Sulfite reductase ferredoxin-like" evidence="8">
    <location>
        <begin position="298"/>
        <end position="360"/>
    </location>
</feature>
<dbReference type="InterPro" id="IPR006067">
    <property type="entry name" value="NO2/SO3_Rdtase_4Fe4S_dom"/>
</dbReference>
<keyword evidence="6" id="KW-0411">Iron-sulfur</keyword>
<keyword evidence="1" id="KW-0004">4Fe-4S</keyword>
<dbReference type="SUPFAM" id="SSF55124">
    <property type="entry name" value="Nitrite/Sulfite reductase N-terminal domain-like"/>
    <property type="match status" value="2"/>
</dbReference>
<dbReference type="Pfam" id="PF03460">
    <property type="entry name" value="NIR_SIR_ferr"/>
    <property type="match status" value="2"/>
</dbReference>
<dbReference type="InterPro" id="IPR036136">
    <property type="entry name" value="Nit/Sulf_reduc_fer-like_dom_sf"/>
</dbReference>
<dbReference type="EMBL" id="DXEK01000023">
    <property type="protein sequence ID" value="HIX76309.1"/>
    <property type="molecule type" value="Genomic_DNA"/>
</dbReference>
<dbReference type="InterPro" id="IPR045854">
    <property type="entry name" value="NO2/SO3_Rdtase_4Fe4S_sf"/>
</dbReference>
<organism evidence="9 10">
    <name type="scientific">Candidatus Fusicatenibacter merdavium</name>
    <dbReference type="NCBI Taxonomy" id="2838600"/>
    <lineage>
        <taxon>Bacteria</taxon>
        <taxon>Bacillati</taxon>
        <taxon>Bacillota</taxon>
        <taxon>Clostridia</taxon>
        <taxon>Lachnospirales</taxon>
        <taxon>Lachnospiraceae</taxon>
        <taxon>Fusicatenibacter</taxon>
    </lineage>
</organism>
<reference evidence="9" key="2">
    <citation type="submission" date="2021-04" db="EMBL/GenBank/DDBJ databases">
        <authorList>
            <person name="Gilroy R."/>
        </authorList>
    </citation>
    <scope>NUCLEOTIDE SEQUENCE</scope>
    <source>
        <strain evidence="9">CHK183-1962</strain>
    </source>
</reference>
<dbReference type="PANTHER" id="PTHR32439">
    <property type="entry name" value="FERREDOXIN--NITRITE REDUCTASE, CHLOROPLASTIC"/>
    <property type="match status" value="1"/>
</dbReference>
<keyword evidence="2" id="KW-0349">Heme</keyword>
<dbReference type="AlphaFoldDB" id="A0A9D1XBP6"/>
<dbReference type="GO" id="GO:0051539">
    <property type="term" value="F:4 iron, 4 sulfur cluster binding"/>
    <property type="evidence" value="ECO:0007669"/>
    <property type="project" value="UniProtKB-KW"/>
</dbReference>
<dbReference type="PANTHER" id="PTHR32439:SF9">
    <property type="entry name" value="BLR3264 PROTEIN"/>
    <property type="match status" value="1"/>
</dbReference>
<feature type="domain" description="Nitrite/sulphite reductase 4Fe-4S" evidence="7">
    <location>
        <begin position="119"/>
        <end position="261"/>
    </location>
</feature>
<evidence type="ECO:0000256" key="5">
    <source>
        <dbReference type="ARBA" id="ARBA00023004"/>
    </source>
</evidence>
<dbReference type="InterPro" id="IPR051329">
    <property type="entry name" value="NIR_SIR_4Fe-4S"/>
</dbReference>